<evidence type="ECO:0000313" key="1">
    <source>
        <dbReference type="EMBL" id="KAI4865148.1"/>
    </source>
</evidence>
<accession>A0ACB9Z0J2</accession>
<sequence>MPSGLPTAPNDRVGFRPPPVGSGPNLGAPRKGPRPSPTIPLTPGEETIDYNPVLLVLIGYLQKVSPTGLDEAVASALKKIPSFMHMLNITDAASFLTFANDLLRWIPSETYEGKDIVEILCMFYFIFDQSPLLELQTPIKPESVGEPLTWLSSWLVVYAQLIGSWMDTPGSFTADSLQSFINSPQYNVGEALVPPGGWRTFNEFFARHLQLGARPVTEPDNDYVIVYPADCKYDSTPEDQGSVSVSDVGTVVIKGLSWTINSLLQGSEFGNDFNGGVWMHAFLSAYNYHRQHAPVAGTVLEAKIIQGTAYLEVNADGSPQRRIITSGDKPDAPDTPGYQFLQTRGMIIIDNPVVGKVAVLPIGMAQVSSVNLSVRKGDVVRKGQEISYFKFGGSDIICVFQKQAGLSPNSFKSSGSGKYAYSKTGTELARKPEPKPRR</sequence>
<dbReference type="EMBL" id="MU393476">
    <property type="protein sequence ID" value="KAI4865148.1"/>
    <property type="molecule type" value="Genomic_DNA"/>
</dbReference>
<organism evidence="1 2">
    <name type="scientific">Hypoxylon rubiginosum</name>
    <dbReference type="NCBI Taxonomy" id="110542"/>
    <lineage>
        <taxon>Eukaryota</taxon>
        <taxon>Fungi</taxon>
        <taxon>Dikarya</taxon>
        <taxon>Ascomycota</taxon>
        <taxon>Pezizomycotina</taxon>
        <taxon>Sordariomycetes</taxon>
        <taxon>Xylariomycetidae</taxon>
        <taxon>Xylariales</taxon>
        <taxon>Hypoxylaceae</taxon>
        <taxon>Hypoxylon</taxon>
    </lineage>
</organism>
<evidence type="ECO:0000313" key="2">
    <source>
        <dbReference type="Proteomes" id="UP001497700"/>
    </source>
</evidence>
<comment type="caution">
    <text evidence="1">The sequence shown here is derived from an EMBL/GenBank/DDBJ whole genome shotgun (WGS) entry which is preliminary data.</text>
</comment>
<dbReference type="Proteomes" id="UP001497700">
    <property type="component" value="Unassembled WGS sequence"/>
</dbReference>
<reference evidence="1 2" key="1">
    <citation type="journal article" date="2022" name="New Phytol.">
        <title>Ecological generalism drives hyperdiversity of secondary metabolite gene clusters in xylarialean endophytes.</title>
        <authorList>
            <person name="Franco M.E.E."/>
            <person name="Wisecaver J.H."/>
            <person name="Arnold A.E."/>
            <person name="Ju Y.M."/>
            <person name="Slot J.C."/>
            <person name="Ahrendt S."/>
            <person name="Moore L.P."/>
            <person name="Eastman K.E."/>
            <person name="Scott K."/>
            <person name="Konkel Z."/>
            <person name="Mondo S.J."/>
            <person name="Kuo A."/>
            <person name="Hayes R.D."/>
            <person name="Haridas S."/>
            <person name="Andreopoulos B."/>
            <person name="Riley R."/>
            <person name="LaButti K."/>
            <person name="Pangilinan J."/>
            <person name="Lipzen A."/>
            <person name="Amirebrahimi M."/>
            <person name="Yan J."/>
            <person name="Adam C."/>
            <person name="Keymanesh K."/>
            <person name="Ng V."/>
            <person name="Louie K."/>
            <person name="Northen T."/>
            <person name="Drula E."/>
            <person name="Henrissat B."/>
            <person name="Hsieh H.M."/>
            <person name="Youens-Clark K."/>
            <person name="Lutzoni F."/>
            <person name="Miadlikowska J."/>
            <person name="Eastwood D.C."/>
            <person name="Hamelin R.C."/>
            <person name="Grigoriev I.V."/>
            <person name="U'Ren J.M."/>
        </authorList>
    </citation>
    <scope>NUCLEOTIDE SEQUENCE [LARGE SCALE GENOMIC DNA]</scope>
    <source>
        <strain evidence="1 2">CBS 119005</strain>
    </source>
</reference>
<gene>
    <name evidence="1" type="ORF">F4820DRAFT_309269</name>
</gene>
<keyword evidence="2" id="KW-1185">Reference proteome</keyword>
<proteinExistence type="predicted"/>
<name>A0ACB9Z0J2_9PEZI</name>
<protein>
    <submittedName>
        <fullName evidence="1">Phosphatidylserine decarboxylase-domain-containing protein</fullName>
    </submittedName>
</protein>